<feature type="region of interest" description="Disordered" evidence="1">
    <location>
        <begin position="261"/>
        <end position="309"/>
    </location>
</feature>
<dbReference type="OrthoDB" id="1915143at2759"/>
<dbReference type="PANTHER" id="PTHR31115">
    <property type="entry name" value="OS05G0107300 PROTEIN"/>
    <property type="match status" value="1"/>
</dbReference>
<protein>
    <submittedName>
        <fullName evidence="2">Uncharacterized protein</fullName>
    </submittedName>
</protein>
<proteinExistence type="predicted"/>
<gene>
    <name evidence="2" type="ORF">Acr_18g0001830</name>
</gene>
<keyword evidence="3" id="KW-1185">Reference proteome</keyword>
<feature type="compositionally biased region" description="Polar residues" evidence="1">
    <location>
        <begin position="334"/>
        <end position="348"/>
    </location>
</feature>
<name>A0A7J0G5F0_9ERIC</name>
<evidence type="ECO:0000256" key="1">
    <source>
        <dbReference type="SAM" id="MobiDB-lite"/>
    </source>
</evidence>
<evidence type="ECO:0000313" key="3">
    <source>
        <dbReference type="Proteomes" id="UP000585474"/>
    </source>
</evidence>
<feature type="region of interest" description="Disordered" evidence="1">
    <location>
        <begin position="519"/>
        <end position="601"/>
    </location>
</feature>
<dbReference type="Proteomes" id="UP000585474">
    <property type="component" value="Unassembled WGS sequence"/>
</dbReference>
<dbReference type="PANTHER" id="PTHR31115:SF2">
    <property type="entry name" value="OS05G0107300 PROTEIN"/>
    <property type="match status" value="1"/>
</dbReference>
<accession>A0A7J0G5F0</accession>
<dbReference type="AlphaFoldDB" id="A0A7J0G5F0"/>
<reference evidence="2 3" key="1">
    <citation type="submission" date="2019-07" db="EMBL/GenBank/DDBJ databases">
        <title>De Novo Assembly of kiwifruit Actinidia rufa.</title>
        <authorList>
            <person name="Sugita-Konishi S."/>
            <person name="Sato K."/>
            <person name="Mori E."/>
            <person name="Abe Y."/>
            <person name="Kisaki G."/>
            <person name="Hamano K."/>
            <person name="Suezawa K."/>
            <person name="Otani M."/>
            <person name="Fukuda T."/>
            <person name="Manabe T."/>
            <person name="Gomi K."/>
            <person name="Tabuchi M."/>
            <person name="Akimitsu K."/>
            <person name="Kataoka I."/>
        </authorList>
    </citation>
    <scope>NUCLEOTIDE SEQUENCE [LARGE SCALE GENOMIC DNA]</scope>
    <source>
        <strain evidence="3">cv. Fuchu</strain>
    </source>
</reference>
<sequence>MPGNARFEALGSPESGFVGSHPNGPRGVYPGSSLDRSGSFREVGENRMFGSGAGASRVNRTVTVNFPPLSHCLMLEPIVMTNQKYTREGELRRVLGFSVGSASEENSFGAAHLRPSPVVVMEELKRYKESIIDTNKKARGRAKKLDEHLHKLSKYFEVVNSKKQQRNELSTNERSCGLNTKMGTQIRRNLPDAGIQREEDCAKNGVPNKRVRTSVAETQVECRSNGLARQPLVMAKDRDLLKDSPGSDLVETKICKLPTGGEGWDKKMKRKRSEGTGFLRPLDGDGELKRPMHHKGSNESCSQSGDTHGFRLNIREDNHIVSPSSVIKGKASRTPRSGSVAIANSSPNIPRVSGAPENWEQSPSANKMHSIGGANNRKRAIASESASPSMAQWAGQRPQKKSRTRRANLVSPVSNNEEMQLSSEGCSPSDFSAKIHSSGMNDSHRFRGMVNGTQQFKLKLENVPSPARFCESEESGAGENRLKERVMDSGEVEEKTIAQNAGPSVLLTRKNKSIIKEETSDVVRSGRGSSFSTASISPVRGKLENTATTKPLRSTRPGSDGNRSKMGRPLKKLLDRKGFSRRRHLPNSGSPDFTGESDDDREELLSAANLARNASDHACSSAFWKKVEPIFAFLNVQDLPYFSQQVDLVREEISTSETFGSNEIDKSLQNKIELKESDRIVEFIDQVQGFDTLCGSLKPEGRLNKVSPLYQRVLSALIIEDEVEEVEENNMGRNGTLHYSEDFDDTRPWNDLWPCEIEDHVVVDVEEVKKRRFEAKRALFRLQISDLLQRSARLANLSKPFISASLSLSPFEWR</sequence>
<evidence type="ECO:0000313" key="2">
    <source>
        <dbReference type="EMBL" id="GFZ06013.1"/>
    </source>
</evidence>
<dbReference type="EMBL" id="BJWL01000018">
    <property type="protein sequence ID" value="GFZ06013.1"/>
    <property type="molecule type" value="Genomic_DNA"/>
</dbReference>
<feature type="region of interest" description="Disordered" evidence="1">
    <location>
        <begin position="1"/>
        <end position="33"/>
    </location>
</feature>
<feature type="region of interest" description="Disordered" evidence="1">
    <location>
        <begin position="324"/>
        <end position="407"/>
    </location>
</feature>
<organism evidence="2 3">
    <name type="scientific">Actinidia rufa</name>
    <dbReference type="NCBI Taxonomy" id="165716"/>
    <lineage>
        <taxon>Eukaryota</taxon>
        <taxon>Viridiplantae</taxon>
        <taxon>Streptophyta</taxon>
        <taxon>Embryophyta</taxon>
        <taxon>Tracheophyta</taxon>
        <taxon>Spermatophyta</taxon>
        <taxon>Magnoliopsida</taxon>
        <taxon>eudicotyledons</taxon>
        <taxon>Gunneridae</taxon>
        <taxon>Pentapetalae</taxon>
        <taxon>asterids</taxon>
        <taxon>Ericales</taxon>
        <taxon>Actinidiaceae</taxon>
        <taxon>Actinidia</taxon>
    </lineage>
</organism>
<feature type="compositionally biased region" description="Polar residues" evidence="1">
    <location>
        <begin position="527"/>
        <end position="536"/>
    </location>
</feature>
<comment type="caution">
    <text evidence="2">The sequence shown here is derived from an EMBL/GenBank/DDBJ whole genome shotgun (WGS) entry which is preliminary data.</text>
</comment>